<name>A0A1E7FW36_9STRA</name>
<dbReference type="InParanoid" id="A0A1E7FW36"/>
<sequence length="437" mass="49099">MVDGDSSVPTEILSIFMPRLKEMLSRVNELSPKVPFEENDGIAVGKLILESMYTKGRLELFDGVLVFEDDNDNDTNTNNCNGNTDTDKHGRQLHQPLMLSTEAEKDPLIYMVMRLFDMKSGVPLPTSGTNEFLSAVIGVRVLSTWLSLPQLMQITVQIEGTIPFRPVTPDGTAMDRLYDRLIKVATDQSEDWLTESIHLAATMANSDLCSFDTSDRDFFLDSNWSLIPEFRPTMLDENCSLREYYDEFLALEGKTKFLHSVVPNIFQVFRNVPSDEELADKQAKTRMNLNLANDYGQVRRLQLFVLMEFVTIVGEDPDTISGRPFLSMEIPQSQFSRNDKDQNQDEIRELLFLGRKTGFPWDPARCLLGAYLYDKLGKRGVDRAVEVGKNGTPGGGDLLMHLPKEVVATVASSLGGVLPNRAEAFLEIPNKLGKILN</sequence>
<dbReference type="OrthoDB" id="42069at2759"/>
<reference evidence="1 2" key="1">
    <citation type="submission" date="2016-09" db="EMBL/GenBank/DDBJ databases">
        <title>Extensive genetic diversity and differential bi-allelic expression allows diatom success in the polar Southern Ocean.</title>
        <authorList>
            <consortium name="DOE Joint Genome Institute"/>
            <person name="Mock T."/>
            <person name="Otillar R.P."/>
            <person name="Strauss J."/>
            <person name="Dupont C."/>
            <person name="Frickenhaus S."/>
            <person name="Maumus F."/>
            <person name="Mcmullan M."/>
            <person name="Sanges R."/>
            <person name="Schmutz J."/>
            <person name="Toseland A."/>
            <person name="Valas R."/>
            <person name="Veluchamy A."/>
            <person name="Ward B.J."/>
            <person name="Allen A."/>
            <person name="Barry K."/>
            <person name="Falciatore A."/>
            <person name="Ferrante M."/>
            <person name="Fortunato A.E."/>
            <person name="Gloeckner G."/>
            <person name="Gruber A."/>
            <person name="Hipkin R."/>
            <person name="Janech M."/>
            <person name="Kroth P."/>
            <person name="Leese F."/>
            <person name="Lindquist E."/>
            <person name="Lyon B.R."/>
            <person name="Martin J."/>
            <person name="Mayer C."/>
            <person name="Parker M."/>
            <person name="Quesneville H."/>
            <person name="Raymond J."/>
            <person name="Uhlig C."/>
            <person name="Valentin K.U."/>
            <person name="Worden A.Z."/>
            <person name="Armbrust E.V."/>
            <person name="Bowler C."/>
            <person name="Green B."/>
            <person name="Moulton V."/>
            <person name="Van Oosterhout C."/>
            <person name="Grigoriev I."/>
        </authorList>
    </citation>
    <scope>NUCLEOTIDE SEQUENCE [LARGE SCALE GENOMIC DNA]</scope>
    <source>
        <strain evidence="1 2">CCMP1102</strain>
    </source>
</reference>
<accession>A0A1E7FW36</accession>
<evidence type="ECO:0000313" key="1">
    <source>
        <dbReference type="EMBL" id="OEU22366.1"/>
    </source>
</evidence>
<dbReference type="Proteomes" id="UP000095751">
    <property type="component" value="Unassembled WGS sequence"/>
</dbReference>
<proteinExistence type="predicted"/>
<dbReference type="EMBL" id="KV784353">
    <property type="protein sequence ID" value="OEU22366.1"/>
    <property type="molecule type" value="Genomic_DNA"/>
</dbReference>
<gene>
    <name evidence="1" type="ORF">FRACYDRAFT_232519</name>
</gene>
<dbReference type="KEGG" id="fcy:FRACYDRAFT_232519"/>
<dbReference type="AlphaFoldDB" id="A0A1E7FW36"/>
<evidence type="ECO:0000313" key="2">
    <source>
        <dbReference type="Proteomes" id="UP000095751"/>
    </source>
</evidence>
<keyword evidence="2" id="KW-1185">Reference proteome</keyword>
<organism evidence="1 2">
    <name type="scientific">Fragilariopsis cylindrus CCMP1102</name>
    <dbReference type="NCBI Taxonomy" id="635003"/>
    <lineage>
        <taxon>Eukaryota</taxon>
        <taxon>Sar</taxon>
        <taxon>Stramenopiles</taxon>
        <taxon>Ochrophyta</taxon>
        <taxon>Bacillariophyta</taxon>
        <taxon>Bacillariophyceae</taxon>
        <taxon>Bacillariophycidae</taxon>
        <taxon>Bacillariales</taxon>
        <taxon>Bacillariaceae</taxon>
        <taxon>Fragilariopsis</taxon>
    </lineage>
</organism>
<protein>
    <submittedName>
        <fullName evidence="1">Uncharacterized protein</fullName>
    </submittedName>
</protein>